<evidence type="ECO:0000313" key="3">
    <source>
        <dbReference type="EMBL" id="KKB09196.1"/>
    </source>
</evidence>
<dbReference type="AlphaFoldDB" id="A0A0F5FK26"/>
<accession>A0A0F5FK26</accession>
<dbReference type="STRING" id="429727.VE26_04170"/>
<feature type="domain" description="MobA/VirD2-like nuclease" evidence="2">
    <location>
        <begin position="27"/>
        <end position="148"/>
    </location>
</feature>
<dbReference type="Proteomes" id="UP000033649">
    <property type="component" value="Unassembled WGS sequence"/>
</dbReference>
<keyword evidence="4" id="KW-1185">Reference proteome</keyword>
<organism evidence="3 4">
    <name type="scientific">Devosia chinhatensis</name>
    <dbReference type="NCBI Taxonomy" id="429727"/>
    <lineage>
        <taxon>Bacteria</taxon>
        <taxon>Pseudomonadati</taxon>
        <taxon>Pseudomonadota</taxon>
        <taxon>Alphaproteobacteria</taxon>
        <taxon>Hyphomicrobiales</taxon>
        <taxon>Devosiaceae</taxon>
        <taxon>Devosia</taxon>
    </lineage>
</organism>
<name>A0A0F5FK26_9HYPH</name>
<dbReference type="OrthoDB" id="279005at2"/>
<dbReference type="PATRIC" id="fig|429727.3.peg.867"/>
<reference evidence="3 4" key="1">
    <citation type="submission" date="2015-03" db="EMBL/GenBank/DDBJ databases">
        <authorList>
            <person name="Hassan Y."/>
            <person name="Lepp D."/>
            <person name="Li X.-Z."/>
            <person name="Zhou T."/>
        </authorList>
    </citation>
    <scope>NUCLEOTIDE SEQUENCE [LARGE SCALE GENOMIC DNA]</scope>
    <source>
        <strain evidence="3 4">IPL18</strain>
    </source>
</reference>
<feature type="region of interest" description="Disordered" evidence="1">
    <location>
        <begin position="249"/>
        <end position="276"/>
    </location>
</feature>
<evidence type="ECO:0000256" key="1">
    <source>
        <dbReference type="SAM" id="MobiDB-lite"/>
    </source>
</evidence>
<evidence type="ECO:0000313" key="4">
    <source>
        <dbReference type="Proteomes" id="UP000033649"/>
    </source>
</evidence>
<dbReference type="EMBL" id="JZEY01000054">
    <property type="protein sequence ID" value="KKB09196.1"/>
    <property type="molecule type" value="Genomic_DNA"/>
</dbReference>
<dbReference type="Pfam" id="PF03432">
    <property type="entry name" value="Relaxase"/>
    <property type="match status" value="1"/>
</dbReference>
<proteinExistence type="predicted"/>
<dbReference type="InterPro" id="IPR005094">
    <property type="entry name" value="Endonuclease_MobA/VirD2"/>
</dbReference>
<protein>
    <recommendedName>
        <fullName evidence="2">MobA/VirD2-like nuclease domain-containing protein</fullName>
    </recommendedName>
</protein>
<gene>
    <name evidence="3" type="ORF">VE26_04170</name>
</gene>
<evidence type="ECO:0000259" key="2">
    <source>
        <dbReference type="Pfam" id="PF03432"/>
    </source>
</evidence>
<dbReference type="RefSeq" id="WP_046103886.1">
    <property type="nucleotide sequence ID" value="NZ_JZEY01000054.1"/>
</dbReference>
<comment type="caution">
    <text evidence="3">The sequence shown here is derived from an EMBL/GenBank/DDBJ whole genome shotgun (WGS) entry which is preliminary data.</text>
</comment>
<sequence>MIGKIKNLPTGADLRRLDAYLRGPASERVAGSFSLNLASDDAADILDLMDAQAGLSRRAKKPILHISVSYAPTDEVTPAEMQVDAQGILDVLGMRGHQAFAVIHDDKSYQHFHLVINRVDPDGRCVGDSNSKRKIEKVLRAIEAERELQPVPGRLAETPGQKRFAGPRAARRGYVQPPLAVIEAMQTARSRAELDARLASAGWKLESASPRRGQKAGGLILYGPEGARANASACGRDCSGPALARRFSASAPPRTAAQRAKIGANASPTPTPQPTGADKLAMAIRNARIRSPRLSGVRPPSTSSIITRAIGAVIPLPKL</sequence>